<keyword evidence="4" id="KW-0732">Signal</keyword>
<protein>
    <submittedName>
        <fullName evidence="6">PKD repeat protein</fullName>
    </submittedName>
</protein>
<dbReference type="EMBL" id="SNZH01000006">
    <property type="protein sequence ID" value="TDR43926.1"/>
    <property type="molecule type" value="Genomic_DNA"/>
</dbReference>
<feature type="domain" description="PKD" evidence="5">
    <location>
        <begin position="355"/>
        <end position="435"/>
    </location>
</feature>
<dbReference type="Pfam" id="PF18911">
    <property type="entry name" value="PKD_4"/>
    <property type="match status" value="3"/>
</dbReference>
<sequence length="825" mass="82143">MFQLFSAMLLLLSVAPAADAVEPTGAMSLVRADHAAARLPDGRVLVAGGYSSGGLSTTSVEIYDPASGSFALASPLIVARSQAGVATLADGRILVVGGVRQTASGGEFLRSAEIYDPSSASWSMTAGSLTGNTSTTYPTTVTLLDGKVLVIDSTNSQVFDPASGQFSQAISLSTSRLRASAARLVDGRVLLAGGQDNSNAYLTSAEIWNPATGTWSATGSMATARTSATATRLADGRILIAGGHNSAGKQGSAELFDPATQTFSTTGAMATPRSGQLAVALADGGVLVSGGYTNSSVTTSLERYNTAAGTWSDAGALAAARSRMFTATLLNTGNVLFTGGSGPVATAEIYAAGGGNVPPIANFSQTTANLTVTFADASSDADGTIASRLWNFGDGTTSTATSPVKTYTASGTYSVSLSVTDNSGATNTVTKSIGVGTPANIAPTANFSFMTNGLVATFTDSSSDSDGSIVARAWSFGDGTTSSATNPGKTYSAAGTYTVSLTVTDNAGATHTKTAPVTLVSSGCGGTVLCNGVAATGLAAAAGGTTATYSLVVPAGATNLSFVTAGGTGDADLYVKFGSAPTTSSYDCRPYIGGNAETCSIANVQAGTYYVVLRAYSAFSGVSLTGSFTTGGANIVPVANFSFVASGLTATFTDTSTDADGTVVARAWNFGDGTTSSAINPSKTYSVAGTYSVSLTVTDNAGATQTKTLPVAVYAGGCGGTMLCNGVAVSGLGTGSGLTTATYTLAVPAGATNLSFVTSGGTGDADLYVKFGSAPTASSYDCRPYIGGNAETCTIANVQAGTYYVVLRAFSTFSGVSLQASYTSP</sequence>
<dbReference type="Pfam" id="PF01344">
    <property type="entry name" value="Kelch_1"/>
    <property type="match status" value="3"/>
</dbReference>
<reference evidence="6 7" key="1">
    <citation type="submission" date="2019-03" db="EMBL/GenBank/DDBJ databases">
        <title>Genomic Encyclopedia of Type Strains, Phase IV (KMG-IV): sequencing the most valuable type-strain genomes for metagenomic binning, comparative biology and taxonomic classification.</title>
        <authorList>
            <person name="Goeker M."/>
        </authorList>
    </citation>
    <scope>NUCLEOTIDE SEQUENCE [LARGE SCALE GENOMIC DNA]</scope>
    <source>
        <strain evidence="6 7">DSM 21667</strain>
    </source>
</reference>
<evidence type="ECO:0000256" key="1">
    <source>
        <dbReference type="ARBA" id="ARBA00001913"/>
    </source>
</evidence>
<evidence type="ECO:0000256" key="3">
    <source>
        <dbReference type="ARBA" id="ARBA00022737"/>
    </source>
</evidence>
<dbReference type="PROSITE" id="PS50093">
    <property type="entry name" value="PKD"/>
    <property type="match status" value="3"/>
</dbReference>
<name>A0A4R6YY95_9GAMM</name>
<dbReference type="PANTHER" id="PTHR46344">
    <property type="entry name" value="OS02G0202900 PROTEIN"/>
    <property type="match status" value="1"/>
</dbReference>
<dbReference type="SUPFAM" id="SSF50965">
    <property type="entry name" value="Galactose oxidase, central domain"/>
    <property type="match status" value="2"/>
</dbReference>
<dbReference type="InterPro" id="IPR037293">
    <property type="entry name" value="Gal_Oxidase_central_sf"/>
</dbReference>
<dbReference type="Proteomes" id="UP000295293">
    <property type="component" value="Unassembled WGS sequence"/>
</dbReference>
<dbReference type="AlphaFoldDB" id="A0A4R6YY95"/>
<dbReference type="Gene3D" id="2.60.40.10">
    <property type="entry name" value="Immunoglobulins"/>
    <property type="match status" value="3"/>
</dbReference>
<evidence type="ECO:0000256" key="4">
    <source>
        <dbReference type="SAM" id="SignalP"/>
    </source>
</evidence>
<proteinExistence type="predicted"/>
<dbReference type="Pfam" id="PF04151">
    <property type="entry name" value="PPC"/>
    <property type="match status" value="2"/>
</dbReference>
<evidence type="ECO:0000313" key="7">
    <source>
        <dbReference type="Proteomes" id="UP000295293"/>
    </source>
</evidence>
<accession>A0A4R6YY95</accession>
<dbReference type="PANTHER" id="PTHR46344:SF27">
    <property type="entry name" value="KELCH REPEAT SUPERFAMILY PROTEIN"/>
    <property type="match status" value="1"/>
</dbReference>
<dbReference type="SUPFAM" id="SSF49299">
    <property type="entry name" value="PKD domain"/>
    <property type="match status" value="3"/>
</dbReference>
<keyword evidence="7" id="KW-1185">Reference proteome</keyword>
<dbReference type="SMART" id="SM00089">
    <property type="entry name" value="PKD"/>
    <property type="match status" value="3"/>
</dbReference>
<feature type="domain" description="PKD" evidence="5">
    <location>
        <begin position="439"/>
        <end position="519"/>
    </location>
</feature>
<gene>
    <name evidence="6" type="ORF">DFR29_10668</name>
</gene>
<dbReference type="CDD" id="cd00146">
    <property type="entry name" value="PKD"/>
    <property type="match status" value="3"/>
</dbReference>
<keyword evidence="3" id="KW-0677">Repeat</keyword>
<feature type="chain" id="PRO_5020598883" evidence="4">
    <location>
        <begin position="21"/>
        <end position="825"/>
    </location>
</feature>
<dbReference type="InterPro" id="IPR013783">
    <property type="entry name" value="Ig-like_fold"/>
</dbReference>
<dbReference type="InterPro" id="IPR000601">
    <property type="entry name" value="PKD_dom"/>
</dbReference>
<comment type="cofactor">
    <cofactor evidence="1">
        <name>Ca(2+)</name>
        <dbReference type="ChEBI" id="CHEBI:29108"/>
    </cofactor>
</comment>
<dbReference type="Gene3D" id="2.120.10.80">
    <property type="entry name" value="Kelch-type beta propeller"/>
    <property type="match status" value="1"/>
</dbReference>
<evidence type="ECO:0000256" key="2">
    <source>
        <dbReference type="ARBA" id="ARBA00022441"/>
    </source>
</evidence>
<dbReference type="InterPro" id="IPR022409">
    <property type="entry name" value="PKD/Chitinase_dom"/>
</dbReference>
<dbReference type="Gene3D" id="2.130.10.80">
    <property type="entry name" value="Galactose oxidase/kelch, beta-propeller"/>
    <property type="match status" value="2"/>
</dbReference>
<evidence type="ECO:0000313" key="6">
    <source>
        <dbReference type="EMBL" id="TDR43926.1"/>
    </source>
</evidence>
<dbReference type="InterPro" id="IPR035986">
    <property type="entry name" value="PKD_dom_sf"/>
</dbReference>
<comment type="caution">
    <text evidence="6">The sequence shown here is derived from an EMBL/GenBank/DDBJ whole genome shotgun (WGS) entry which is preliminary data.</text>
</comment>
<dbReference type="InterPro" id="IPR007280">
    <property type="entry name" value="Peptidase_C_arc/bac"/>
</dbReference>
<dbReference type="InterPro" id="IPR015915">
    <property type="entry name" value="Kelch-typ_b-propeller"/>
</dbReference>
<keyword evidence="2" id="KW-0880">Kelch repeat</keyword>
<dbReference type="SMART" id="SM00612">
    <property type="entry name" value="Kelch"/>
    <property type="match status" value="5"/>
</dbReference>
<feature type="domain" description="PKD" evidence="5">
    <location>
        <begin position="633"/>
        <end position="718"/>
    </location>
</feature>
<organism evidence="6 7">
    <name type="scientific">Tahibacter aquaticus</name>
    <dbReference type="NCBI Taxonomy" id="520092"/>
    <lineage>
        <taxon>Bacteria</taxon>
        <taxon>Pseudomonadati</taxon>
        <taxon>Pseudomonadota</taxon>
        <taxon>Gammaproteobacteria</taxon>
        <taxon>Lysobacterales</taxon>
        <taxon>Rhodanobacteraceae</taxon>
        <taxon>Tahibacter</taxon>
    </lineage>
</organism>
<dbReference type="RefSeq" id="WP_166654027.1">
    <property type="nucleotide sequence ID" value="NZ_SNZH01000006.1"/>
</dbReference>
<dbReference type="Gene3D" id="2.60.120.380">
    <property type="match status" value="2"/>
</dbReference>
<dbReference type="InterPro" id="IPR006652">
    <property type="entry name" value="Kelch_1"/>
</dbReference>
<evidence type="ECO:0000259" key="5">
    <source>
        <dbReference type="PROSITE" id="PS50093"/>
    </source>
</evidence>
<feature type="signal peptide" evidence="4">
    <location>
        <begin position="1"/>
        <end position="20"/>
    </location>
</feature>
<dbReference type="InterPro" id="IPR011043">
    <property type="entry name" value="Gal_Oxase/kelch_b-propeller"/>
</dbReference>